<keyword evidence="4" id="KW-0479">Metal-binding</keyword>
<dbReference type="Gene3D" id="3.30.70.360">
    <property type="match status" value="1"/>
</dbReference>
<proteinExistence type="inferred from homology"/>
<dbReference type="RefSeq" id="WP_073057381.1">
    <property type="nucleotide sequence ID" value="NZ_FQUP01000005.1"/>
</dbReference>
<dbReference type="OrthoDB" id="9809784at2"/>
<evidence type="ECO:0000256" key="2">
    <source>
        <dbReference type="ARBA" id="ARBA00001947"/>
    </source>
</evidence>
<dbReference type="Pfam" id="PF07687">
    <property type="entry name" value="M20_dimer"/>
    <property type="match status" value="1"/>
</dbReference>
<comment type="cofactor">
    <cofactor evidence="2">
        <name>Zn(2+)</name>
        <dbReference type="ChEBI" id="CHEBI:29105"/>
    </cofactor>
</comment>
<dbReference type="InterPro" id="IPR011650">
    <property type="entry name" value="Peptidase_M20_dimer"/>
</dbReference>
<dbReference type="NCBIfam" id="NF005306">
    <property type="entry name" value="PRK06837.1"/>
    <property type="match status" value="1"/>
</dbReference>
<dbReference type="NCBIfam" id="TIGR01910">
    <property type="entry name" value="DapE-ArgE"/>
    <property type="match status" value="1"/>
</dbReference>
<organism evidence="9 10">
    <name type="scientific">Kaistia soli DSM 19436</name>
    <dbReference type="NCBI Taxonomy" id="1122133"/>
    <lineage>
        <taxon>Bacteria</taxon>
        <taxon>Pseudomonadati</taxon>
        <taxon>Pseudomonadota</taxon>
        <taxon>Alphaproteobacteria</taxon>
        <taxon>Hyphomicrobiales</taxon>
        <taxon>Kaistiaceae</taxon>
        <taxon>Kaistia</taxon>
    </lineage>
</organism>
<reference evidence="9 10" key="1">
    <citation type="submission" date="2016-11" db="EMBL/GenBank/DDBJ databases">
        <authorList>
            <person name="Jaros S."/>
            <person name="Januszkiewicz K."/>
            <person name="Wedrychowicz H."/>
        </authorList>
    </citation>
    <scope>NUCLEOTIDE SEQUENCE [LARGE SCALE GENOMIC DNA]</scope>
    <source>
        <strain evidence="9 10">DSM 19436</strain>
    </source>
</reference>
<dbReference type="PANTHER" id="PTHR43808">
    <property type="entry name" value="ACETYLORNITHINE DEACETYLASE"/>
    <property type="match status" value="1"/>
</dbReference>
<gene>
    <name evidence="9" type="ORF">SAMN02745157_4365</name>
</gene>
<name>A0A1M5KE93_9HYPH</name>
<evidence type="ECO:0000256" key="5">
    <source>
        <dbReference type="ARBA" id="ARBA00022801"/>
    </source>
</evidence>
<dbReference type="STRING" id="1122133.SAMN02745157_4365"/>
<dbReference type="GO" id="GO:0016787">
    <property type="term" value="F:hydrolase activity"/>
    <property type="evidence" value="ECO:0007669"/>
    <property type="project" value="UniProtKB-KW"/>
</dbReference>
<dbReference type="Pfam" id="PF01546">
    <property type="entry name" value="Peptidase_M20"/>
    <property type="match status" value="1"/>
</dbReference>
<dbReference type="PANTHER" id="PTHR43808:SF25">
    <property type="entry name" value="PEPTIDASE M20 DIMERISATION DOMAIN-CONTAINING PROTEIN"/>
    <property type="match status" value="1"/>
</dbReference>
<dbReference type="InterPro" id="IPR050072">
    <property type="entry name" value="Peptidase_M20A"/>
</dbReference>
<dbReference type="SUPFAM" id="SSF53187">
    <property type="entry name" value="Zn-dependent exopeptidases"/>
    <property type="match status" value="1"/>
</dbReference>
<accession>A0A1M5KE93</accession>
<keyword evidence="10" id="KW-1185">Reference proteome</keyword>
<dbReference type="EMBL" id="FQUP01000005">
    <property type="protein sequence ID" value="SHG51067.1"/>
    <property type="molecule type" value="Genomic_DNA"/>
</dbReference>
<feature type="domain" description="Peptidase M20 dimerisation" evidence="8">
    <location>
        <begin position="208"/>
        <end position="314"/>
    </location>
</feature>
<comment type="cofactor">
    <cofactor evidence="1">
        <name>Co(2+)</name>
        <dbReference type="ChEBI" id="CHEBI:48828"/>
    </cofactor>
</comment>
<evidence type="ECO:0000259" key="8">
    <source>
        <dbReference type="Pfam" id="PF07687"/>
    </source>
</evidence>
<dbReference type="SUPFAM" id="SSF55031">
    <property type="entry name" value="Bacterial exopeptidase dimerisation domain"/>
    <property type="match status" value="1"/>
</dbReference>
<dbReference type="Proteomes" id="UP000184485">
    <property type="component" value="Unassembled WGS sequence"/>
</dbReference>
<evidence type="ECO:0000256" key="4">
    <source>
        <dbReference type="ARBA" id="ARBA00022723"/>
    </source>
</evidence>
<dbReference type="GO" id="GO:0046872">
    <property type="term" value="F:metal ion binding"/>
    <property type="evidence" value="ECO:0007669"/>
    <property type="project" value="UniProtKB-KW"/>
</dbReference>
<keyword evidence="7" id="KW-0170">Cobalt</keyword>
<dbReference type="InterPro" id="IPR036264">
    <property type="entry name" value="Bact_exopeptidase_dim_dom"/>
</dbReference>
<comment type="similarity">
    <text evidence="3">Belongs to the peptidase M20A family.</text>
</comment>
<dbReference type="Gene3D" id="3.40.630.10">
    <property type="entry name" value="Zn peptidases"/>
    <property type="match status" value="1"/>
</dbReference>
<evidence type="ECO:0000313" key="10">
    <source>
        <dbReference type="Proteomes" id="UP000184485"/>
    </source>
</evidence>
<evidence type="ECO:0000256" key="6">
    <source>
        <dbReference type="ARBA" id="ARBA00022833"/>
    </source>
</evidence>
<dbReference type="InterPro" id="IPR010182">
    <property type="entry name" value="ArgE/DapE"/>
</dbReference>
<evidence type="ECO:0000313" key="9">
    <source>
        <dbReference type="EMBL" id="SHG51067.1"/>
    </source>
</evidence>
<keyword evidence="6" id="KW-0862">Zinc</keyword>
<evidence type="ECO:0000256" key="3">
    <source>
        <dbReference type="ARBA" id="ARBA00006247"/>
    </source>
</evidence>
<sequence length="430" mass="46172">MTIDTDGLLGRLSGAIEANAAAQTAFLAKLVSFDTTRGKEAACQDFIASELAARGGTVDRFTIAEVPIAGKPGASAVVDVDYEKAVQVVATFRAPAPNGRSLILQGHIDVVPTGPLEQWEHPPFEPVIKDGFLYGRGSTDMKVGVASMIFALDALAAIGLEPAADVFVETVSEEECTGNGALATLERGYRADACFIPESMDNRLIRAELGSVWFRLRILGKPVHVLQAQAGASAILAAYDYITALQALTARINERARTHRWFGHIENPVKFSCGKIRGGDWLGSVPAWCEIECRLSVLPGDSLPDMRAWVLEAVADCATRLGADAPPALAWIGFQADGHVFEPGSEAEAVLERVHETVFGTPLERFSMTATSDTRQYDLYYGIPTLCYGPRGSGAHSAAERTELDSMIETTKAIALFIAEWCGTRPKAVD</sequence>
<evidence type="ECO:0000256" key="1">
    <source>
        <dbReference type="ARBA" id="ARBA00001941"/>
    </source>
</evidence>
<dbReference type="InterPro" id="IPR002933">
    <property type="entry name" value="Peptidase_M20"/>
</dbReference>
<evidence type="ECO:0000256" key="7">
    <source>
        <dbReference type="ARBA" id="ARBA00023285"/>
    </source>
</evidence>
<keyword evidence="5" id="KW-0378">Hydrolase</keyword>
<protein>
    <submittedName>
        <fullName evidence="9">Acetylornithine deacetylase</fullName>
    </submittedName>
</protein>
<dbReference type="AlphaFoldDB" id="A0A1M5KE93"/>